<dbReference type="AlphaFoldDB" id="A0A317DTJ2"/>
<feature type="transmembrane region" description="Helical" evidence="1">
    <location>
        <begin position="6"/>
        <end position="28"/>
    </location>
</feature>
<dbReference type="Pfam" id="PF05437">
    <property type="entry name" value="AzlD"/>
    <property type="match status" value="1"/>
</dbReference>
<sequence>MSLDLHTVLAILAMAAATALPRLCGLLLPAGFRFRGRLAAGLEAMPPAVLAAIVAPTLLTTGWAETLAGFAVILAAWRLPMIAAIATGILAAAGFRALIG</sequence>
<accession>A0A317DTJ2</accession>
<keyword evidence="1" id="KW-1133">Transmembrane helix</keyword>
<dbReference type="EMBL" id="QGLF01000007">
    <property type="protein sequence ID" value="PWR18008.1"/>
    <property type="molecule type" value="Genomic_DNA"/>
</dbReference>
<feature type="transmembrane region" description="Helical" evidence="1">
    <location>
        <begin position="81"/>
        <end position="99"/>
    </location>
</feature>
<keyword evidence="3" id="KW-1185">Reference proteome</keyword>
<feature type="transmembrane region" description="Helical" evidence="1">
    <location>
        <begin position="49"/>
        <end position="75"/>
    </location>
</feature>
<organism evidence="2 3">
    <name type="scientific">Zavarzinia compransoris</name>
    <dbReference type="NCBI Taxonomy" id="1264899"/>
    <lineage>
        <taxon>Bacteria</taxon>
        <taxon>Pseudomonadati</taxon>
        <taxon>Pseudomonadota</taxon>
        <taxon>Alphaproteobacteria</taxon>
        <taxon>Rhodospirillales</taxon>
        <taxon>Zavarziniaceae</taxon>
        <taxon>Zavarzinia</taxon>
    </lineage>
</organism>
<reference evidence="3" key="1">
    <citation type="submission" date="2018-05" db="EMBL/GenBank/DDBJ databases">
        <title>Zavarzinia sp. HR-AS.</title>
        <authorList>
            <person name="Lee Y."/>
            <person name="Jeon C.O."/>
        </authorList>
    </citation>
    <scope>NUCLEOTIDE SEQUENCE [LARGE SCALE GENOMIC DNA]</scope>
    <source>
        <strain evidence="3">DSM 1231</strain>
    </source>
</reference>
<comment type="caution">
    <text evidence="2">The sequence shown here is derived from an EMBL/GenBank/DDBJ whole genome shotgun (WGS) entry which is preliminary data.</text>
</comment>
<dbReference type="RefSeq" id="WP_109923142.1">
    <property type="nucleotide sequence ID" value="NZ_QGLF01000007.1"/>
</dbReference>
<keyword evidence="1" id="KW-0472">Membrane</keyword>
<name>A0A317DTJ2_9PROT</name>
<dbReference type="Proteomes" id="UP000246077">
    <property type="component" value="Unassembled WGS sequence"/>
</dbReference>
<evidence type="ECO:0000313" key="3">
    <source>
        <dbReference type="Proteomes" id="UP000246077"/>
    </source>
</evidence>
<keyword evidence="1" id="KW-0812">Transmembrane</keyword>
<evidence type="ECO:0008006" key="4">
    <source>
        <dbReference type="Google" id="ProtNLM"/>
    </source>
</evidence>
<evidence type="ECO:0000256" key="1">
    <source>
        <dbReference type="SAM" id="Phobius"/>
    </source>
</evidence>
<evidence type="ECO:0000313" key="2">
    <source>
        <dbReference type="EMBL" id="PWR18008.1"/>
    </source>
</evidence>
<proteinExistence type="predicted"/>
<dbReference type="InterPro" id="IPR008407">
    <property type="entry name" value="Brnchd-chn_aa_trnsp_AzlD"/>
</dbReference>
<dbReference type="OrthoDB" id="8020840at2"/>
<protein>
    <recommendedName>
        <fullName evidence="4">Branched-chain amino acid ABC transporter</fullName>
    </recommendedName>
</protein>
<gene>
    <name evidence="2" type="ORF">DKG75_20940</name>
</gene>